<evidence type="ECO:0000256" key="1">
    <source>
        <dbReference type="SAM" id="SignalP"/>
    </source>
</evidence>
<evidence type="ECO:0000313" key="3">
    <source>
        <dbReference type="Proteomes" id="UP001210865"/>
    </source>
</evidence>
<dbReference type="InterPro" id="IPR010239">
    <property type="entry name" value="CHP02001"/>
</dbReference>
<organism evidence="2 3">
    <name type="scientific">Sphingomonas abietis</name>
    <dbReference type="NCBI Taxonomy" id="3012344"/>
    <lineage>
        <taxon>Bacteria</taxon>
        <taxon>Pseudomonadati</taxon>
        <taxon>Pseudomonadota</taxon>
        <taxon>Alphaproteobacteria</taxon>
        <taxon>Sphingomonadales</taxon>
        <taxon>Sphingomonadaceae</taxon>
        <taxon>Sphingomonas</taxon>
    </lineage>
</organism>
<dbReference type="RefSeq" id="WP_270077763.1">
    <property type="nucleotide sequence ID" value="NZ_CP115174.1"/>
</dbReference>
<feature type="signal peptide" evidence="1">
    <location>
        <begin position="1"/>
        <end position="23"/>
    </location>
</feature>
<accession>A0ABY7NR63</accession>
<gene>
    <name evidence="2" type="ORF">PBT88_03025</name>
</gene>
<dbReference type="Proteomes" id="UP001210865">
    <property type="component" value="Chromosome"/>
</dbReference>
<dbReference type="EMBL" id="CP115174">
    <property type="protein sequence ID" value="WBO23128.1"/>
    <property type="molecule type" value="Genomic_DNA"/>
</dbReference>
<proteinExistence type="predicted"/>
<name>A0ABY7NR63_9SPHN</name>
<dbReference type="NCBIfam" id="TIGR02001">
    <property type="entry name" value="gcw_chp"/>
    <property type="match status" value="1"/>
</dbReference>
<keyword evidence="1" id="KW-0732">Signal</keyword>
<feature type="chain" id="PRO_5045662100" evidence="1">
    <location>
        <begin position="24"/>
        <end position="250"/>
    </location>
</feature>
<dbReference type="Pfam" id="PF09694">
    <property type="entry name" value="Gcw_chp"/>
    <property type="match status" value="1"/>
</dbReference>
<sequence>MRALSKACLAFAFGAMAAVPALADDATAAPASPFTITGGATLISDYRFRGLSQTNKRFAIQGTIGVSHESGLYVGTWGSSIDDYVANGGDQEIDLYAGYKKTIAGTTIDGGVLYYYYPGSHGANTDFFEPYVNASHSFGPLGVKVGTNFAWKQHGLSDGTADRRSAFYGYGELSLAVPSTPITITGHLGRSFVHNYITFGEKYTDWSVTAAYTWKALTFTAAYVDTNKNFTGDDRNIAKAGFVGGVAVAF</sequence>
<evidence type="ECO:0000313" key="2">
    <source>
        <dbReference type="EMBL" id="WBO23128.1"/>
    </source>
</evidence>
<reference evidence="2 3" key="1">
    <citation type="submission" date="2022-12" db="EMBL/GenBank/DDBJ databases">
        <title>Sphingomonas abieness sp. nov., an endophytic bacterium isolated from Abies koreana.</title>
        <authorList>
            <person name="Jiang L."/>
            <person name="Lee J."/>
        </authorList>
    </citation>
    <scope>NUCLEOTIDE SEQUENCE [LARGE SCALE GENOMIC DNA]</scope>
    <source>
        <strain evidence="3">PAMB 00755</strain>
    </source>
</reference>
<protein>
    <submittedName>
        <fullName evidence="2">TorF family putative porin</fullName>
    </submittedName>
</protein>
<keyword evidence="3" id="KW-1185">Reference proteome</keyword>